<keyword evidence="2" id="KW-1185">Reference proteome</keyword>
<dbReference type="AlphaFoldDB" id="A0A314XW78"/>
<sequence>MAMAFTMKRKRRRLNYSSTTTPPNRWADELLLELLDSTLKKLTLNFDNIIRFEAACSSWLMLRSTQWNWRTTNPPMDRDEKGNDYFFSLVENKVYEMD</sequence>
<reference evidence="1 2" key="1">
    <citation type="submission" date="2018-02" db="EMBL/GenBank/DDBJ databases">
        <title>Draft genome of wild Prunus yedoensis var. nudiflora.</title>
        <authorList>
            <person name="Baek S."/>
            <person name="Kim J.-H."/>
            <person name="Choi K."/>
            <person name="Kim G.-B."/>
            <person name="Cho A."/>
            <person name="Jang H."/>
            <person name="Shin C.-H."/>
            <person name="Yu H.-J."/>
            <person name="Mun J.-H."/>
        </authorList>
    </citation>
    <scope>NUCLEOTIDE SEQUENCE [LARGE SCALE GENOMIC DNA]</scope>
    <source>
        <strain evidence="2">cv. Jeju island</strain>
        <tissue evidence="1">Leaf</tissue>
    </source>
</reference>
<protein>
    <submittedName>
        <fullName evidence="1">F-box protein SKIP23</fullName>
    </submittedName>
</protein>
<dbReference type="EMBL" id="PJQY01001908">
    <property type="protein sequence ID" value="PQP98302.1"/>
    <property type="molecule type" value="Genomic_DNA"/>
</dbReference>
<dbReference type="Proteomes" id="UP000250321">
    <property type="component" value="Unassembled WGS sequence"/>
</dbReference>
<comment type="caution">
    <text evidence="1">The sequence shown here is derived from an EMBL/GenBank/DDBJ whole genome shotgun (WGS) entry which is preliminary data.</text>
</comment>
<evidence type="ECO:0000313" key="1">
    <source>
        <dbReference type="EMBL" id="PQP98302.1"/>
    </source>
</evidence>
<evidence type="ECO:0000313" key="2">
    <source>
        <dbReference type="Proteomes" id="UP000250321"/>
    </source>
</evidence>
<name>A0A314XW78_PRUYE</name>
<accession>A0A314XW78</accession>
<organism evidence="1 2">
    <name type="scientific">Prunus yedoensis var. nudiflora</name>
    <dbReference type="NCBI Taxonomy" id="2094558"/>
    <lineage>
        <taxon>Eukaryota</taxon>
        <taxon>Viridiplantae</taxon>
        <taxon>Streptophyta</taxon>
        <taxon>Embryophyta</taxon>
        <taxon>Tracheophyta</taxon>
        <taxon>Spermatophyta</taxon>
        <taxon>Magnoliopsida</taxon>
        <taxon>eudicotyledons</taxon>
        <taxon>Gunneridae</taxon>
        <taxon>Pentapetalae</taxon>
        <taxon>rosids</taxon>
        <taxon>fabids</taxon>
        <taxon>Rosales</taxon>
        <taxon>Rosaceae</taxon>
        <taxon>Amygdaloideae</taxon>
        <taxon>Amygdaleae</taxon>
        <taxon>Prunus</taxon>
    </lineage>
</organism>
<gene>
    <name evidence="1" type="ORF">Pyn_37603</name>
</gene>
<proteinExistence type="predicted"/>